<keyword evidence="4" id="KW-1185">Reference proteome</keyword>
<evidence type="ECO:0000313" key="3">
    <source>
        <dbReference type="EMBL" id="EDR01736.1"/>
    </source>
</evidence>
<dbReference type="OrthoDB" id="2639189at2759"/>
<evidence type="ECO:0000259" key="2">
    <source>
        <dbReference type="Pfam" id="PF18718"/>
    </source>
</evidence>
<sequence length="978" mass="109480">MVVAAHLVAPHCNLLSIPQALISIATTDAYAMFFRPSPCPVASSPVTFSWIQSLLFYLGIHDTSTQHAPVRDDNILWKPFLGEVVCLWVVRRADSPLTEPDEDKMGVAFPSQHRVSICILHCLSGRQFLAGLPGSTRPTDQPNLNSDSHLIYHMIKELSSVEGMSALEILCHVARFTMLLIDLVEQLKGHAVLQEISLSALMTFARLTSHLKHDVLQPQSICQSDPEHAPDKLPASISSFLSDALRIPEQHIHDYWSLLKDYIWNMPTTALSSEDYTLFKEHGWVYGISNMVPDQNLAAALTLYPPNIVCTNPDCANIVPLKKEEQCKAVIYTLSNGVQPTWNVHVYCLMCQTNYHNNFSVQDGVRTYYMVRGSEGSENVDCANASRMYSRFSATNTARLYDLALSENLTYLDGWSLGGQLTTKHIWDGFSLVSLLDDHQTQGTLLRVPHTGSQSDRFKTAMEERNKWIIMEGQPDAVHHTCKKCMRIYKMEDGEFRLTELINQQGKFRPLLRMASVLAAPAVESFDALSHFKTTNTDFVPHISAVIIFALLMAKLRTCADPIHQEIERKKKAHGNAAFVLKDRWKNAQVLYGEETPVAVNGEHVDVEDEVEWFEVNGMAVEIFNEQNPGSVGVIEDLDPCSKKSLDGNRKLKTQLSRRRTHNEETLVRPCGIIFARATMFGAEAVSNFLIMLKNAFSIPGASKPEHVFYDTNCDAKQQADASGDPWFQDMGMCVDVWHFLNKHKVTHEFCQLNCNPAMYPELQDDDGNWFFNTSVAEQTNAWLGGYSSIIREMLPDKYDFFLDEMIRLHNAEVLQKLEKEGHCPQSKTSGKAAFHQQLPGHFEVDLCEDVEMGEGIEEGDDGTGGEEGLVRAKDDDDEGPWDMEDVQRDEGDVDDVMGESGIVMTGIMRGVSVLPCDGSEFLVEVQTLDISATKEEVGVGRYGVWPDGIHLDPVTTGDVVDVKHFGSKLLQGLWALC</sequence>
<name>B0DUG6_LACBS</name>
<feature type="domain" description="CxC5 like cysteine cluster associated with KDZ" evidence="2">
    <location>
        <begin position="299"/>
        <end position="404"/>
    </location>
</feature>
<gene>
    <name evidence="3" type="ORF">LACBIDRAFT_332989</name>
</gene>
<dbReference type="InterPro" id="IPR041539">
    <property type="entry name" value="CxC5"/>
</dbReference>
<dbReference type="KEGG" id="lbc:LACBIDRAFT_332989"/>
<dbReference type="GeneID" id="6083207"/>
<reference evidence="3 4" key="1">
    <citation type="journal article" date="2008" name="Nature">
        <title>The genome of Laccaria bicolor provides insights into mycorrhizal symbiosis.</title>
        <authorList>
            <person name="Martin F."/>
            <person name="Aerts A."/>
            <person name="Ahren D."/>
            <person name="Brun A."/>
            <person name="Danchin E.G.J."/>
            <person name="Duchaussoy F."/>
            <person name="Gibon J."/>
            <person name="Kohler A."/>
            <person name="Lindquist E."/>
            <person name="Pereda V."/>
            <person name="Salamov A."/>
            <person name="Shapiro H.J."/>
            <person name="Wuyts J."/>
            <person name="Blaudez D."/>
            <person name="Buee M."/>
            <person name="Brokstein P."/>
            <person name="Canbaeck B."/>
            <person name="Cohen D."/>
            <person name="Courty P.E."/>
            <person name="Coutinho P.M."/>
            <person name="Delaruelle C."/>
            <person name="Detter J.C."/>
            <person name="Deveau A."/>
            <person name="DiFazio S."/>
            <person name="Duplessis S."/>
            <person name="Fraissinet-Tachet L."/>
            <person name="Lucic E."/>
            <person name="Frey-Klett P."/>
            <person name="Fourrey C."/>
            <person name="Feussner I."/>
            <person name="Gay G."/>
            <person name="Grimwood J."/>
            <person name="Hoegger P.J."/>
            <person name="Jain P."/>
            <person name="Kilaru S."/>
            <person name="Labbe J."/>
            <person name="Lin Y.C."/>
            <person name="Legue V."/>
            <person name="Le Tacon F."/>
            <person name="Marmeisse R."/>
            <person name="Melayah D."/>
            <person name="Montanini B."/>
            <person name="Muratet M."/>
            <person name="Nehls U."/>
            <person name="Niculita-Hirzel H."/>
            <person name="Oudot-Le Secq M.P."/>
            <person name="Peter M."/>
            <person name="Quesneville H."/>
            <person name="Rajashekar B."/>
            <person name="Reich M."/>
            <person name="Rouhier N."/>
            <person name="Schmutz J."/>
            <person name="Yin T."/>
            <person name="Chalot M."/>
            <person name="Henrissat B."/>
            <person name="Kuees U."/>
            <person name="Lucas S."/>
            <person name="Van de Peer Y."/>
            <person name="Podila G.K."/>
            <person name="Polle A."/>
            <person name="Pukkila P.J."/>
            <person name="Richardson P.M."/>
            <person name="Rouze P."/>
            <person name="Sanders I.R."/>
            <person name="Stajich J.E."/>
            <person name="Tunlid A."/>
            <person name="Tuskan G."/>
            <person name="Grigoriev I.V."/>
        </authorList>
    </citation>
    <scope>NUCLEOTIDE SEQUENCE [LARGE SCALE GENOMIC DNA]</scope>
    <source>
        <strain evidence="4">S238N-H82 / ATCC MYA-4686</strain>
    </source>
</reference>
<feature type="compositionally biased region" description="Acidic residues" evidence="1">
    <location>
        <begin position="855"/>
        <end position="865"/>
    </location>
</feature>
<organism evidence="4">
    <name type="scientific">Laccaria bicolor (strain S238N-H82 / ATCC MYA-4686)</name>
    <name type="common">Bicoloured deceiver</name>
    <name type="synonym">Laccaria laccata var. bicolor</name>
    <dbReference type="NCBI Taxonomy" id="486041"/>
    <lineage>
        <taxon>Eukaryota</taxon>
        <taxon>Fungi</taxon>
        <taxon>Dikarya</taxon>
        <taxon>Basidiomycota</taxon>
        <taxon>Agaricomycotina</taxon>
        <taxon>Agaricomycetes</taxon>
        <taxon>Agaricomycetidae</taxon>
        <taxon>Agaricales</taxon>
        <taxon>Agaricineae</taxon>
        <taxon>Hydnangiaceae</taxon>
        <taxon>Laccaria</taxon>
    </lineage>
</organism>
<evidence type="ECO:0000313" key="4">
    <source>
        <dbReference type="Proteomes" id="UP000001194"/>
    </source>
</evidence>
<dbReference type="HOGENOM" id="CLU_004966_4_0_1"/>
<dbReference type="AlphaFoldDB" id="B0DUG6"/>
<feature type="compositionally biased region" description="Acidic residues" evidence="1">
    <location>
        <begin position="876"/>
        <end position="885"/>
    </location>
</feature>
<feature type="region of interest" description="Disordered" evidence="1">
    <location>
        <begin position="855"/>
        <end position="887"/>
    </location>
</feature>
<dbReference type="InParanoid" id="B0DUG6"/>
<evidence type="ECO:0000256" key="1">
    <source>
        <dbReference type="SAM" id="MobiDB-lite"/>
    </source>
</evidence>
<protein>
    <submittedName>
        <fullName evidence="3">Predicted protein</fullName>
    </submittedName>
</protein>
<dbReference type="RefSeq" id="XP_001887549.1">
    <property type="nucleotide sequence ID" value="XM_001887514.1"/>
</dbReference>
<accession>B0DUG6</accession>
<dbReference type="Pfam" id="PF18718">
    <property type="entry name" value="CxC5"/>
    <property type="match status" value="1"/>
</dbReference>
<dbReference type="Proteomes" id="UP000001194">
    <property type="component" value="Unassembled WGS sequence"/>
</dbReference>
<proteinExistence type="predicted"/>
<dbReference type="EMBL" id="DS547136">
    <property type="protein sequence ID" value="EDR01736.1"/>
    <property type="molecule type" value="Genomic_DNA"/>
</dbReference>